<dbReference type="PANTHER" id="PTHR42648:SF21">
    <property type="entry name" value="CYSTEINE-RICH RLK (RECEPTOR-LIKE PROTEIN KINASE) 8"/>
    <property type="match status" value="1"/>
</dbReference>
<name>A0A151R529_CAJCA</name>
<dbReference type="GO" id="GO:0015074">
    <property type="term" value="P:DNA integration"/>
    <property type="evidence" value="ECO:0007669"/>
    <property type="project" value="InterPro"/>
</dbReference>
<keyword evidence="4" id="KW-1185">Reference proteome</keyword>
<dbReference type="PANTHER" id="PTHR42648">
    <property type="entry name" value="TRANSPOSASE, PUTATIVE-RELATED"/>
    <property type="match status" value="1"/>
</dbReference>
<accession>A0A151R529</accession>
<dbReference type="EMBL" id="KQ484085">
    <property type="protein sequence ID" value="KYP37639.1"/>
    <property type="molecule type" value="Genomic_DNA"/>
</dbReference>
<dbReference type="InterPro" id="IPR036397">
    <property type="entry name" value="RNaseH_sf"/>
</dbReference>
<dbReference type="InterPro" id="IPR054722">
    <property type="entry name" value="PolX-like_BBD"/>
</dbReference>
<proteinExistence type="predicted"/>
<dbReference type="InterPro" id="IPR012337">
    <property type="entry name" value="RNaseH-like_sf"/>
</dbReference>
<keyword evidence="1" id="KW-0378">Hydrolase</keyword>
<organism evidence="3 4">
    <name type="scientific">Cajanus cajan</name>
    <name type="common">Pigeon pea</name>
    <name type="synonym">Cajanus indicus</name>
    <dbReference type="NCBI Taxonomy" id="3821"/>
    <lineage>
        <taxon>Eukaryota</taxon>
        <taxon>Viridiplantae</taxon>
        <taxon>Streptophyta</taxon>
        <taxon>Embryophyta</taxon>
        <taxon>Tracheophyta</taxon>
        <taxon>Spermatophyta</taxon>
        <taxon>Magnoliopsida</taxon>
        <taxon>eudicotyledons</taxon>
        <taxon>Gunneridae</taxon>
        <taxon>Pentapetalae</taxon>
        <taxon>rosids</taxon>
        <taxon>fabids</taxon>
        <taxon>Fabales</taxon>
        <taxon>Fabaceae</taxon>
        <taxon>Papilionoideae</taxon>
        <taxon>50 kb inversion clade</taxon>
        <taxon>NPAAA clade</taxon>
        <taxon>indigoferoid/millettioid clade</taxon>
        <taxon>Phaseoleae</taxon>
        <taxon>Cajanus</taxon>
    </lineage>
</organism>
<dbReference type="InterPro" id="IPR025724">
    <property type="entry name" value="GAG-pre-integrase_dom"/>
</dbReference>
<dbReference type="GO" id="GO:0008233">
    <property type="term" value="F:peptidase activity"/>
    <property type="evidence" value="ECO:0007669"/>
    <property type="project" value="UniProtKB-KW"/>
</dbReference>
<evidence type="ECO:0000313" key="3">
    <source>
        <dbReference type="EMBL" id="KYP37639.1"/>
    </source>
</evidence>
<dbReference type="InterPro" id="IPR001584">
    <property type="entry name" value="Integrase_cat-core"/>
</dbReference>
<dbReference type="AlphaFoldDB" id="A0A151R529"/>
<evidence type="ECO:0000256" key="1">
    <source>
        <dbReference type="ARBA" id="ARBA00022670"/>
    </source>
</evidence>
<dbReference type="Gene3D" id="3.30.420.10">
    <property type="entry name" value="Ribonuclease H-like superfamily/Ribonuclease H"/>
    <property type="match status" value="1"/>
</dbReference>
<dbReference type="SUPFAM" id="SSF53098">
    <property type="entry name" value="Ribonuclease H-like"/>
    <property type="match status" value="1"/>
</dbReference>
<dbReference type="Pfam" id="PF00665">
    <property type="entry name" value="rve"/>
    <property type="match status" value="1"/>
</dbReference>
<dbReference type="Proteomes" id="UP000075243">
    <property type="component" value="Unassembled WGS sequence"/>
</dbReference>
<protein>
    <submittedName>
        <fullName evidence="3">Retrovirus-related Pol polyprotein from transposon TNT 1-94</fullName>
    </submittedName>
</protein>
<gene>
    <name evidence="3" type="ORF">KK1_041158</name>
</gene>
<dbReference type="Gramene" id="C.cajan_43063.t">
    <property type="protein sequence ID" value="C.cajan_43063.t.cds1"/>
    <property type="gene ID" value="C.cajan_43063"/>
</dbReference>
<dbReference type="InterPro" id="IPR039537">
    <property type="entry name" value="Retrotran_Ty1/copia-like"/>
</dbReference>
<reference evidence="3" key="1">
    <citation type="journal article" date="2012" name="Nat. Biotechnol.">
        <title>Draft genome sequence of pigeonpea (Cajanus cajan), an orphan legume crop of resource-poor farmers.</title>
        <authorList>
            <person name="Varshney R.K."/>
            <person name="Chen W."/>
            <person name="Li Y."/>
            <person name="Bharti A.K."/>
            <person name="Saxena R.K."/>
            <person name="Schlueter J.A."/>
            <person name="Donoghue M.T."/>
            <person name="Azam S."/>
            <person name="Fan G."/>
            <person name="Whaley A.M."/>
            <person name="Farmer A.D."/>
            <person name="Sheridan J."/>
            <person name="Iwata A."/>
            <person name="Tuteja R."/>
            <person name="Penmetsa R.V."/>
            <person name="Wu W."/>
            <person name="Upadhyaya H.D."/>
            <person name="Yang S.P."/>
            <person name="Shah T."/>
            <person name="Saxena K.B."/>
            <person name="Michael T."/>
            <person name="McCombie W.R."/>
            <person name="Yang B."/>
            <person name="Zhang G."/>
            <person name="Yang H."/>
            <person name="Wang J."/>
            <person name="Spillane C."/>
            <person name="Cook D.R."/>
            <person name="May G.D."/>
            <person name="Xu X."/>
            <person name="Jackson S.A."/>
        </authorList>
    </citation>
    <scope>NUCLEOTIDE SEQUENCE [LARGE SCALE GENOMIC DNA]</scope>
</reference>
<keyword evidence="1" id="KW-0645">Protease</keyword>
<dbReference type="Pfam" id="PF13976">
    <property type="entry name" value="gag_pre-integrs"/>
    <property type="match status" value="1"/>
</dbReference>
<dbReference type="Pfam" id="PF22936">
    <property type="entry name" value="Pol_BBD"/>
    <property type="match status" value="1"/>
</dbReference>
<sequence length="334" mass="38423">MTREPSKFSSLKLKNEGFVTYGDNNKGNILGCGNIGNSSSSSLIENVLLVEGLKHNLLSISQLSDKRFKIEFDNTCFLICDKLTKEIRFIGKIIGNIYMLDLEHSITISNTKCLITKEDNIWLWHRRASHIHMDHLNKLSRKELVIGLPKLKFNKEKLCVACQNGKQVKASFKSKNLISTSRPLQLIHMDLVGPSRTMSLGGNYYGLVMVDDYSRFTWVMFLTNKSEAFNSFKKFSKLVQNEKNTIITSIRSDHGGEFQNVLFQKFCEEHGINHNFLALRTPEQNEVVERKNRTFEELDRTMLNETKLPKYFWADAIITACHVLNKVLIRPILK</sequence>
<dbReference type="PROSITE" id="PS50994">
    <property type="entry name" value="INTEGRASE"/>
    <property type="match status" value="1"/>
</dbReference>
<evidence type="ECO:0000259" key="2">
    <source>
        <dbReference type="PROSITE" id="PS50994"/>
    </source>
</evidence>
<evidence type="ECO:0000313" key="4">
    <source>
        <dbReference type="Proteomes" id="UP000075243"/>
    </source>
</evidence>
<dbReference type="GO" id="GO:0006508">
    <property type="term" value="P:proteolysis"/>
    <property type="evidence" value="ECO:0007669"/>
    <property type="project" value="UniProtKB-KW"/>
</dbReference>
<feature type="domain" description="Integrase catalytic" evidence="2">
    <location>
        <begin position="179"/>
        <end position="334"/>
    </location>
</feature>
<dbReference type="GO" id="GO:0003676">
    <property type="term" value="F:nucleic acid binding"/>
    <property type="evidence" value="ECO:0007669"/>
    <property type="project" value="InterPro"/>
</dbReference>